<dbReference type="Pfam" id="PF21001">
    <property type="entry name" value="YqiJ_N"/>
    <property type="match status" value="1"/>
</dbReference>
<evidence type="ECO:0000256" key="1">
    <source>
        <dbReference type="SAM" id="Phobius"/>
    </source>
</evidence>
<keyword evidence="1" id="KW-0472">Membrane</keyword>
<feature type="transmembrane region" description="Helical" evidence="1">
    <location>
        <begin position="136"/>
        <end position="154"/>
    </location>
</feature>
<dbReference type="InterPro" id="IPR048376">
    <property type="entry name" value="YqiJ_N"/>
</dbReference>
<feature type="domain" description="Inner membrane protein YqiJ N-terminal" evidence="3">
    <location>
        <begin position="12"/>
        <end position="151"/>
    </location>
</feature>
<dbReference type="InterPro" id="IPR010840">
    <property type="entry name" value="YqiJ_OB"/>
</dbReference>
<feature type="domain" description="Inner membrane protein YqiJ OB-fold" evidence="2">
    <location>
        <begin position="182"/>
        <end position="240"/>
    </location>
</feature>
<evidence type="ECO:0000259" key="2">
    <source>
        <dbReference type="Pfam" id="PF07290"/>
    </source>
</evidence>
<feature type="transmembrane region" description="Helical" evidence="1">
    <location>
        <begin position="108"/>
        <end position="130"/>
    </location>
</feature>
<dbReference type="Pfam" id="PF07290">
    <property type="entry name" value="YqiJ_OB"/>
    <property type="match status" value="1"/>
</dbReference>
<dbReference type="KEGG" id="cact:HZ995_05800"/>
<name>A0A975ESR0_9RHOB</name>
<keyword evidence="1" id="KW-0812">Transmembrane</keyword>
<sequence length="250" mass="27081">MDVAGFLTPEFFPFTVSIGLFFGLLTLELVFLMLGGSLMGDGGDADVSVPDGFEADFDADLDFDVEADLADLDTDFDALETDLAETELEATAGNFGVLAWLGLGNLPAAIWLASMFLSFGVIGVGVQMALSETLGLTLNAALAAVPAFFGARWFTKTFGTLFARVIPKVETESVSERHLGRRKGVVSQGTAARGRPAEVRVTDRHGNTQYLRAEPFRDDEVITPGTEVIVMRHRRDDGYRIVSLDTFNDK</sequence>
<gene>
    <name evidence="4" type="ORF">HZ995_05800</name>
</gene>
<dbReference type="AlphaFoldDB" id="A0A975ESR0"/>
<protein>
    <submittedName>
        <fullName evidence="4">DUF1449 family protein</fullName>
    </submittedName>
</protein>
<dbReference type="EMBL" id="CP060010">
    <property type="protein sequence ID" value="QTN37459.1"/>
    <property type="molecule type" value="Genomic_DNA"/>
</dbReference>
<feature type="transmembrane region" description="Helical" evidence="1">
    <location>
        <begin position="12"/>
        <end position="34"/>
    </location>
</feature>
<proteinExistence type="predicted"/>
<accession>A0A975ESR0</accession>
<organism evidence="4 5">
    <name type="scientific">Cognatishimia activa</name>
    <dbReference type="NCBI Taxonomy" id="1715691"/>
    <lineage>
        <taxon>Bacteria</taxon>
        <taxon>Pseudomonadati</taxon>
        <taxon>Pseudomonadota</taxon>
        <taxon>Alphaproteobacteria</taxon>
        <taxon>Rhodobacterales</taxon>
        <taxon>Paracoccaceae</taxon>
        <taxon>Cognatishimia</taxon>
    </lineage>
</organism>
<dbReference type="Proteomes" id="UP000665026">
    <property type="component" value="Chromosome"/>
</dbReference>
<evidence type="ECO:0000313" key="5">
    <source>
        <dbReference type="Proteomes" id="UP000665026"/>
    </source>
</evidence>
<keyword evidence="1" id="KW-1133">Transmembrane helix</keyword>
<reference evidence="4" key="1">
    <citation type="submission" date="2020-07" db="EMBL/GenBank/DDBJ databases">
        <title>Genome sequences of bacteria associated with the marine, planktonic diatom Thalassiosira profunda strain ECT2AJA-044.</title>
        <authorList>
            <person name="Gargas C.B."/>
            <person name="Roberts W.R."/>
            <person name="Alverson A.J."/>
        </authorList>
    </citation>
    <scope>NUCLEOTIDE SEQUENCE</scope>
    <source>
        <strain evidence="4">ECT2AJA-044</strain>
    </source>
</reference>
<evidence type="ECO:0000313" key="4">
    <source>
        <dbReference type="EMBL" id="QTN37459.1"/>
    </source>
</evidence>
<evidence type="ECO:0000259" key="3">
    <source>
        <dbReference type="Pfam" id="PF21001"/>
    </source>
</evidence>